<evidence type="ECO:0000256" key="2">
    <source>
        <dbReference type="ARBA" id="ARBA00022857"/>
    </source>
</evidence>
<dbReference type="Proteomes" id="UP000799779">
    <property type="component" value="Unassembled WGS sequence"/>
</dbReference>
<evidence type="ECO:0000256" key="1">
    <source>
        <dbReference type="ARBA" id="ARBA00006484"/>
    </source>
</evidence>
<protein>
    <recommendedName>
        <fullName evidence="7">NAD(P)-binding protein</fullName>
    </recommendedName>
</protein>
<dbReference type="OrthoDB" id="191139at2759"/>
<dbReference type="Gene3D" id="3.40.50.720">
    <property type="entry name" value="NAD(P)-binding Rossmann-like Domain"/>
    <property type="match status" value="1"/>
</dbReference>
<sequence length="340" mass="36551">MSLLTHLFPPPPTLTPSTLPSLSTKVYLITNATTPTNLSLASLLYSLDATIYLGCPTPETYTNTMSTLTSTHPTSKGTLHPFIYTPTSLSTLKPAVEILLAQEYRLDVLFHGTASPPSPSHSQTPLPQDASDHDLDITTNLLAPFLLTALLTPLMSSHISHFCSPNTSIRVLWPSSHFSPTTPEGILQWDALTNAPRHLPGRQQQAKQIKAAAPLLAHEFNLLCTNAPSETSLVSTGNRVLHVALHAGFVKGEVEGLENIPALMRGLLGPLLKGPEYGALTMLYAALSPSIQAGDFILPWGRRGSVPAHILASTRVAAGQDKSVSARLYEWCEGQVGVFM</sequence>
<dbReference type="SUPFAM" id="SSF51735">
    <property type="entry name" value="NAD(P)-binding Rossmann-fold domains"/>
    <property type="match status" value="1"/>
</dbReference>
<dbReference type="AlphaFoldDB" id="A0A6A5W3R5"/>
<dbReference type="PANTHER" id="PTHR24320:SF236">
    <property type="entry name" value="SHORT-CHAIN DEHYDROGENASE-RELATED"/>
    <property type="match status" value="1"/>
</dbReference>
<dbReference type="GO" id="GO:0016491">
    <property type="term" value="F:oxidoreductase activity"/>
    <property type="evidence" value="ECO:0007669"/>
    <property type="project" value="UniProtKB-KW"/>
</dbReference>
<organism evidence="5 6">
    <name type="scientific">Amniculicola lignicola CBS 123094</name>
    <dbReference type="NCBI Taxonomy" id="1392246"/>
    <lineage>
        <taxon>Eukaryota</taxon>
        <taxon>Fungi</taxon>
        <taxon>Dikarya</taxon>
        <taxon>Ascomycota</taxon>
        <taxon>Pezizomycotina</taxon>
        <taxon>Dothideomycetes</taxon>
        <taxon>Pleosporomycetidae</taxon>
        <taxon>Pleosporales</taxon>
        <taxon>Amniculicolaceae</taxon>
        <taxon>Amniculicola</taxon>
    </lineage>
</organism>
<evidence type="ECO:0008006" key="7">
    <source>
        <dbReference type="Google" id="ProtNLM"/>
    </source>
</evidence>
<evidence type="ECO:0000256" key="3">
    <source>
        <dbReference type="ARBA" id="ARBA00023002"/>
    </source>
</evidence>
<evidence type="ECO:0000313" key="5">
    <source>
        <dbReference type="EMBL" id="KAF1996552.1"/>
    </source>
</evidence>
<evidence type="ECO:0000256" key="4">
    <source>
        <dbReference type="SAM" id="MobiDB-lite"/>
    </source>
</evidence>
<dbReference type="PANTHER" id="PTHR24320">
    <property type="entry name" value="RETINOL DEHYDROGENASE"/>
    <property type="match status" value="1"/>
</dbReference>
<dbReference type="EMBL" id="ML977624">
    <property type="protein sequence ID" value="KAF1996552.1"/>
    <property type="molecule type" value="Genomic_DNA"/>
</dbReference>
<keyword evidence="3" id="KW-0560">Oxidoreductase</keyword>
<dbReference type="InterPro" id="IPR036291">
    <property type="entry name" value="NAD(P)-bd_dom_sf"/>
</dbReference>
<keyword evidence="2" id="KW-0521">NADP</keyword>
<evidence type="ECO:0000313" key="6">
    <source>
        <dbReference type="Proteomes" id="UP000799779"/>
    </source>
</evidence>
<comment type="similarity">
    <text evidence="1">Belongs to the short-chain dehydrogenases/reductases (SDR) family.</text>
</comment>
<proteinExistence type="inferred from homology"/>
<name>A0A6A5W3R5_9PLEO</name>
<keyword evidence="6" id="KW-1185">Reference proteome</keyword>
<feature type="region of interest" description="Disordered" evidence="4">
    <location>
        <begin position="112"/>
        <end position="132"/>
    </location>
</feature>
<accession>A0A6A5W3R5</accession>
<gene>
    <name evidence="5" type="ORF">P154DRAFT_608271</name>
</gene>
<reference evidence="5" key="1">
    <citation type="journal article" date="2020" name="Stud. Mycol.">
        <title>101 Dothideomycetes genomes: a test case for predicting lifestyles and emergence of pathogens.</title>
        <authorList>
            <person name="Haridas S."/>
            <person name="Albert R."/>
            <person name="Binder M."/>
            <person name="Bloem J."/>
            <person name="Labutti K."/>
            <person name="Salamov A."/>
            <person name="Andreopoulos B."/>
            <person name="Baker S."/>
            <person name="Barry K."/>
            <person name="Bills G."/>
            <person name="Bluhm B."/>
            <person name="Cannon C."/>
            <person name="Castanera R."/>
            <person name="Culley D."/>
            <person name="Daum C."/>
            <person name="Ezra D."/>
            <person name="Gonzalez J."/>
            <person name="Henrissat B."/>
            <person name="Kuo A."/>
            <person name="Liang C."/>
            <person name="Lipzen A."/>
            <person name="Lutzoni F."/>
            <person name="Magnuson J."/>
            <person name="Mondo S."/>
            <person name="Nolan M."/>
            <person name="Ohm R."/>
            <person name="Pangilinan J."/>
            <person name="Park H.-J."/>
            <person name="Ramirez L."/>
            <person name="Alfaro M."/>
            <person name="Sun H."/>
            <person name="Tritt A."/>
            <person name="Yoshinaga Y."/>
            <person name="Zwiers L.-H."/>
            <person name="Turgeon B."/>
            <person name="Goodwin S."/>
            <person name="Spatafora J."/>
            <person name="Crous P."/>
            <person name="Grigoriev I."/>
        </authorList>
    </citation>
    <scope>NUCLEOTIDE SEQUENCE</scope>
    <source>
        <strain evidence="5">CBS 123094</strain>
    </source>
</reference>